<dbReference type="eggNOG" id="COG2267">
    <property type="taxonomic scope" value="Bacteria"/>
</dbReference>
<dbReference type="InterPro" id="IPR050471">
    <property type="entry name" value="AB_hydrolase"/>
</dbReference>
<dbReference type="Gene3D" id="3.40.50.1820">
    <property type="entry name" value="alpha/beta hydrolase"/>
    <property type="match status" value="1"/>
</dbReference>
<dbReference type="OrthoDB" id="9800988at2"/>
<dbReference type="AlphaFoldDB" id="C7PXB1"/>
<name>C7PXB1_CATAD</name>
<proteinExistence type="predicted"/>
<dbReference type="InterPro" id="IPR029058">
    <property type="entry name" value="AB_hydrolase_fold"/>
</dbReference>
<dbReference type="SUPFAM" id="SSF53474">
    <property type="entry name" value="alpha/beta-Hydrolases"/>
    <property type="match status" value="1"/>
</dbReference>
<reference evidence="2 3" key="1">
    <citation type="journal article" date="2009" name="Stand. Genomic Sci.">
        <title>Complete genome sequence of Catenulispora acidiphila type strain (ID 139908).</title>
        <authorList>
            <person name="Copeland A."/>
            <person name="Lapidus A."/>
            <person name="Glavina Del Rio T."/>
            <person name="Nolan M."/>
            <person name="Lucas S."/>
            <person name="Chen F."/>
            <person name="Tice H."/>
            <person name="Cheng J.F."/>
            <person name="Bruce D."/>
            <person name="Goodwin L."/>
            <person name="Pitluck S."/>
            <person name="Mikhailova N."/>
            <person name="Pati A."/>
            <person name="Ivanova N."/>
            <person name="Mavromatis K."/>
            <person name="Chen A."/>
            <person name="Palaniappan K."/>
            <person name="Chain P."/>
            <person name="Land M."/>
            <person name="Hauser L."/>
            <person name="Chang Y.J."/>
            <person name="Jeffries C.D."/>
            <person name="Chertkov O."/>
            <person name="Brettin T."/>
            <person name="Detter J.C."/>
            <person name="Han C."/>
            <person name="Ali Z."/>
            <person name="Tindall B.J."/>
            <person name="Goker M."/>
            <person name="Bristow J."/>
            <person name="Eisen J.A."/>
            <person name="Markowitz V."/>
            <person name="Hugenholtz P."/>
            <person name="Kyrpides N.C."/>
            <person name="Klenk H.P."/>
        </authorList>
    </citation>
    <scope>NUCLEOTIDE SEQUENCE [LARGE SCALE GENOMIC DNA]</scope>
    <source>
        <strain evidence="3">DSM 44928 / JCM 14897 / NBRC 102108 / NRRL B-24433 / ID139908</strain>
    </source>
</reference>
<dbReference type="PANTHER" id="PTHR43433:SF10">
    <property type="entry name" value="AB HYDROLASE-1 DOMAIN-CONTAINING PROTEIN"/>
    <property type="match status" value="1"/>
</dbReference>
<dbReference type="GO" id="GO:0016787">
    <property type="term" value="F:hydrolase activity"/>
    <property type="evidence" value="ECO:0007669"/>
    <property type="project" value="UniProtKB-KW"/>
</dbReference>
<accession>C7PXB1</accession>
<gene>
    <name evidence="2" type="ordered locus">Caci_0516</name>
</gene>
<dbReference type="InParanoid" id="C7PXB1"/>
<dbReference type="InterPro" id="IPR000073">
    <property type="entry name" value="AB_hydrolase_1"/>
</dbReference>
<protein>
    <submittedName>
        <fullName evidence="2">Alpha/beta hydrolase fold protein</fullName>
    </submittedName>
</protein>
<dbReference type="KEGG" id="cai:Caci_0516"/>
<dbReference type="HOGENOM" id="CLU_020336_49_0_11"/>
<keyword evidence="2" id="KW-0378">Hydrolase</keyword>
<dbReference type="PANTHER" id="PTHR43433">
    <property type="entry name" value="HYDROLASE, ALPHA/BETA FOLD FAMILY PROTEIN"/>
    <property type="match status" value="1"/>
</dbReference>
<dbReference type="Pfam" id="PF00561">
    <property type="entry name" value="Abhydrolase_1"/>
    <property type="match status" value="1"/>
</dbReference>
<evidence type="ECO:0000313" key="2">
    <source>
        <dbReference type="EMBL" id="ACU69462.1"/>
    </source>
</evidence>
<sequence length="291" mass="31159">MTRIVQAQDGRKLAVEEWGAPDGAAVFLMHGTPGSRFGPRPRESVLYRLGVRLIAYDRPGYGESDRLGARAVAHAAGDVAAIADALGLDRFAVLGRSGGGPHALACACLLGDRVRCAAVLVGLAPRDAGGLDWYAGMTASNVAAYQTAESGARAIAARFEAQAALIRRDPAAHLPYRDRELSRSDQEVMADIGIRTMMLSNFAEAVKRSGVGWIDDALSFVAAWGFDPARINVPVLLWHGARDVHAPVRHTIWLAERITDSHPVIVDDAAHFGALSAMPRVLSWLVDGKRP</sequence>
<dbReference type="Proteomes" id="UP000000851">
    <property type="component" value="Chromosome"/>
</dbReference>
<evidence type="ECO:0000259" key="1">
    <source>
        <dbReference type="Pfam" id="PF00561"/>
    </source>
</evidence>
<feature type="domain" description="AB hydrolase-1" evidence="1">
    <location>
        <begin position="25"/>
        <end position="274"/>
    </location>
</feature>
<dbReference type="FunCoup" id="C7PXB1">
    <property type="interactions" value="1"/>
</dbReference>
<dbReference type="EMBL" id="CP001700">
    <property type="protein sequence ID" value="ACU69462.1"/>
    <property type="molecule type" value="Genomic_DNA"/>
</dbReference>
<dbReference type="RefSeq" id="WP_012784757.1">
    <property type="nucleotide sequence ID" value="NC_013131.1"/>
</dbReference>
<organism evidence="2 3">
    <name type="scientific">Catenulispora acidiphila (strain DSM 44928 / JCM 14897 / NBRC 102108 / NRRL B-24433 / ID139908)</name>
    <dbReference type="NCBI Taxonomy" id="479433"/>
    <lineage>
        <taxon>Bacteria</taxon>
        <taxon>Bacillati</taxon>
        <taxon>Actinomycetota</taxon>
        <taxon>Actinomycetes</taxon>
        <taxon>Catenulisporales</taxon>
        <taxon>Catenulisporaceae</taxon>
        <taxon>Catenulispora</taxon>
    </lineage>
</organism>
<dbReference type="STRING" id="479433.Caci_0516"/>
<keyword evidence="3" id="KW-1185">Reference proteome</keyword>
<evidence type="ECO:0000313" key="3">
    <source>
        <dbReference type="Proteomes" id="UP000000851"/>
    </source>
</evidence>